<dbReference type="Proteomes" id="UP000033725">
    <property type="component" value="Unassembled WGS sequence"/>
</dbReference>
<dbReference type="EMBL" id="JYIV01000018">
    <property type="protein sequence ID" value="KJL25034.1"/>
    <property type="molecule type" value="Genomic_DNA"/>
</dbReference>
<name>A0A0F0KX34_9MICO</name>
<comment type="caution">
    <text evidence="1">The sequence shown here is derived from an EMBL/GenBank/DDBJ whole genome shotgun (WGS) entry which is preliminary data.</text>
</comment>
<accession>A0A0F0KX34</accession>
<gene>
    <name evidence="1" type="ORF">RN51_00854</name>
</gene>
<proteinExistence type="predicted"/>
<dbReference type="PATRIC" id="fig|82380.10.peg.856"/>
<evidence type="ECO:0000313" key="1">
    <source>
        <dbReference type="EMBL" id="KJL25034.1"/>
    </source>
</evidence>
<protein>
    <submittedName>
        <fullName evidence="1">Uncharacterized protein</fullName>
    </submittedName>
</protein>
<organism evidence="1 2">
    <name type="scientific">Microbacterium oxydans</name>
    <dbReference type="NCBI Taxonomy" id="82380"/>
    <lineage>
        <taxon>Bacteria</taxon>
        <taxon>Bacillati</taxon>
        <taxon>Actinomycetota</taxon>
        <taxon>Actinomycetes</taxon>
        <taxon>Micrococcales</taxon>
        <taxon>Microbacteriaceae</taxon>
        <taxon>Microbacterium</taxon>
    </lineage>
</organism>
<dbReference type="AlphaFoldDB" id="A0A0F0KX34"/>
<evidence type="ECO:0000313" key="2">
    <source>
        <dbReference type="Proteomes" id="UP000033725"/>
    </source>
</evidence>
<reference evidence="1 2" key="1">
    <citation type="submission" date="2015-02" db="EMBL/GenBank/DDBJ databases">
        <title>Draft genome sequences of ten Microbacterium spp. with emphasis on heavy metal contaminated environments.</title>
        <authorList>
            <person name="Corretto E."/>
        </authorList>
    </citation>
    <scope>NUCLEOTIDE SEQUENCE [LARGE SCALE GENOMIC DNA]</scope>
    <source>
        <strain evidence="1 2">BEL163</strain>
    </source>
</reference>
<sequence length="143" mass="16246">MPFSPESGVNVTDLTPTWWIATDVEAPREWQDAFEALTEEKRADHLGLAAGIFVATVRRRTGGGPTFKELFAALFNDKPLHPEWPAGLNYVTRTAILHAFRLHVAIQWKRGGWISWDKDVERSLRVGPTFRERARAHQAARTQ</sequence>